<evidence type="ECO:0000313" key="2">
    <source>
        <dbReference type="EMBL" id="STM58170.1"/>
    </source>
</evidence>
<protein>
    <submittedName>
        <fullName evidence="2">Polysialic acid capsule polysaccharide export protein KpsC</fullName>
    </submittedName>
</protein>
<dbReference type="EMBL" id="UGEX01000002">
    <property type="protein sequence ID" value="STM58170.1"/>
    <property type="molecule type" value="Genomic_DNA"/>
</dbReference>
<dbReference type="Proteomes" id="UP000254088">
    <property type="component" value="Unassembled WGS sequence"/>
</dbReference>
<organism evidence="2 3">
    <name type="scientific">Escherichia coli</name>
    <dbReference type="NCBI Taxonomy" id="562"/>
    <lineage>
        <taxon>Bacteria</taxon>
        <taxon>Pseudomonadati</taxon>
        <taxon>Pseudomonadota</taxon>
        <taxon>Gammaproteobacteria</taxon>
        <taxon>Enterobacterales</taxon>
        <taxon>Enterobacteriaceae</taxon>
        <taxon>Escherichia</taxon>
    </lineage>
</organism>
<evidence type="ECO:0000256" key="1">
    <source>
        <dbReference type="SAM" id="MobiDB-lite"/>
    </source>
</evidence>
<gene>
    <name evidence="2" type="primary">kpsC_2</name>
    <name evidence="2" type="ORF">NCTC10429_04775</name>
</gene>
<reference evidence="2 3" key="1">
    <citation type="submission" date="2018-06" db="EMBL/GenBank/DDBJ databases">
        <authorList>
            <consortium name="Pathogen Informatics"/>
            <person name="Doyle S."/>
        </authorList>
    </citation>
    <scope>NUCLEOTIDE SEQUENCE [LARGE SCALE GENOMIC DNA]</scope>
    <source>
        <strain evidence="2 3">NCTC10429</strain>
    </source>
</reference>
<dbReference type="Pfam" id="PF05159">
    <property type="entry name" value="Capsule_synth"/>
    <property type="match status" value="1"/>
</dbReference>
<sequence length="220" mass="24403">MERMNSVLGVYSGGIWRIPYLDSFLPGERVRLSPFKAIPANVNAIAVWGYRPSAQKPAALAQAAGLPVIRLEDGFIRSLGLGVQDCPPLSIVIDRLGIYYDASTPSTLETLVQDREGNRPLADEAHGLMRAIVDSDLSKYNQAPPFVPPTVMPDAVLVRRPDFWRYVRCERQRQRRQLSPDAGDRESGKPQRRSVGESAPGRIVRQKKQATLPACKTIRG</sequence>
<name>A0A377E3S0_ECOLX</name>
<dbReference type="GO" id="GO:0015774">
    <property type="term" value="P:polysaccharide transport"/>
    <property type="evidence" value="ECO:0007669"/>
    <property type="project" value="InterPro"/>
</dbReference>
<accession>A0A377E3S0</accession>
<feature type="region of interest" description="Disordered" evidence="1">
    <location>
        <begin position="174"/>
        <end position="220"/>
    </location>
</feature>
<dbReference type="GO" id="GO:0000271">
    <property type="term" value="P:polysaccharide biosynthetic process"/>
    <property type="evidence" value="ECO:0007669"/>
    <property type="project" value="InterPro"/>
</dbReference>
<dbReference type="InterPro" id="IPR007833">
    <property type="entry name" value="Capsule_polysaccharide_synth"/>
</dbReference>
<evidence type="ECO:0000313" key="3">
    <source>
        <dbReference type="Proteomes" id="UP000254088"/>
    </source>
</evidence>
<dbReference type="AlphaFoldDB" id="A0A377E3S0"/>
<proteinExistence type="predicted"/>